<evidence type="ECO:0000313" key="4">
    <source>
        <dbReference type="Proteomes" id="UP000254866"/>
    </source>
</evidence>
<name>A0A370TP54_9HELO</name>
<keyword evidence="2" id="KW-1133">Transmembrane helix</keyword>
<evidence type="ECO:0000256" key="2">
    <source>
        <dbReference type="SAM" id="Phobius"/>
    </source>
</evidence>
<dbReference type="GeneID" id="43597582"/>
<reference evidence="3 4" key="1">
    <citation type="journal article" date="2018" name="IMA Fungus">
        <title>IMA Genome-F 9: Draft genome sequence of Annulohypoxylon stygium, Aspergillus mulundensis, Berkeleyomyces basicola (syn. Thielaviopsis basicola), Ceratocystis smalleyi, two Cercospora beticola strains, Coleophoma cylindrospora, Fusarium fracticaudum, Phialophora cf. hyalina, and Morchella septimelata.</title>
        <authorList>
            <person name="Wingfield B.D."/>
            <person name="Bills G.F."/>
            <person name="Dong Y."/>
            <person name="Huang W."/>
            <person name="Nel W.J."/>
            <person name="Swalarsk-Parry B.S."/>
            <person name="Vaghefi N."/>
            <person name="Wilken P.M."/>
            <person name="An Z."/>
            <person name="de Beer Z.W."/>
            <person name="De Vos L."/>
            <person name="Chen L."/>
            <person name="Duong T.A."/>
            <person name="Gao Y."/>
            <person name="Hammerbacher A."/>
            <person name="Kikkert J.R."/>
            <person name="Li Y."/>
            <person name="Li H."/>
            <person name="Li K."/>
            <person name="Li Q."/>
            <person name="Liu X."/>
            <person name="Ma X."/>
            <person name="Naidoo K."/>
            <person name="Pethybridge S.J."/>
            <person name="Sun J."/>
            <person name="Steenkamp E.T."/>
            <person name="van der Nest M.A."/>
            <person name="van Wyk S."/>
            <person name="Wingfield M.J."/>
            <person name="Xiong C."/>
            <person name="Yue Q."/>
            <person name="Zhang X."/>
        </authorList>
    </citation>
    <scope>NUCLEOTIDE SEQUENCE [LARGE SCALE GENOMIC DNA]</scope>
    <source>
        <strain evidence="3 4">BP 5553</strain>
    </source>
</reference>
<evidence type="ECO:0000256" key="1">
    <source>
        <dbReference type="SAM" id="MobiDB-lite"/>
    </source>
</evidence>
<comment type="caution">
    <text evidence="3">The sequence shown here is derived from an EMBL/GenBank/DDBJ whole genome shotgun (WGS) entry which is preliminary data.</text>
</comment>
<dbReference type="Proteomes" id="UP000254866">
    <property type="component" value="Unassembled WGS sequence"/>
</dbReference>
<feature type="region of interest" description="Disordered" evidence="1">
    <location>
        <begin position="1"/>
        <end position="24"/>
    </location>
</feature>
<feature type="transmembrane region" description="Helical" evidence="2">
    <location>
        <begin position="201"/>
        <end position="222"/>
    </location>
</feature>
<organism evidence="3 4">
    <name type="scientific">Venustampulla echinocandica</name>
    <dbReference type="NCBI Taxonomy" id="2656787"/>
    <lineage>
        <taxon>Eukaryota</taxon>
        <taxon>Fungi</taxon>
        <taxon>Dikarya</taxon>
        <taxon>Ascomycota</taxon>
        <taxon>Pezizomycotina</taxon>
        <taxon>Leotiomycetes</taxon>
        <taxon>Helotiales</taxon>
        <taxon>Pleuroascaceae</taxon>
        <taxon>Venustampulla</taxon>
    </lineage>
</organism>
<dbReference type="AlphaFoldDB" id="A0A370TP54"/>
<feature type="compositionally biased region" description="Low complexity" evidence="1">
    <location>
        <begin position="54"/>
        <end position="65"/>
    </location>
</feature>
<evidence type="ECO:0000313" key="3">
    <source>
        <dbReference type="EMBL" id="RDL37300.1"/>
    </source>
</evidence>
<dbReference type="PANTHER" id="PTHR33927">
    <property type="entry name" value="TRANSMEMBRANE PROTEIN"/>
    <property type="match status" value="1"/>
</dbReference>
<sequence length="281" mass="30439">MTPQPHDTVEMGSLDNTTPQISLPDPVVLPPQLEKQEEIQEIQISIPPHPPFASTSSTSSSNTSNPLDACDFPPKTDLPILRSIRHHVASIYRRIFTLILLLNILIPLLSYLSSSPPPLDTTALTACAINLSLTILIRQERIINALYFLVLAIPRSTPLSIRRRAAKVYHLGGVHSGGAFASLDWLFILTILSSTTQNPDAVVLGVAWSIVVLLGAMIITAVPGSGDLVLDSIDSFDSPVLEQRQESTCESRGTECTCSEIVSPAAEGVGMEEWPWDRDGG</sequence>
<keyword evidence="2" id="KW-0472">Membrane</keyword>
<protein>
    <submittedName>
        <fullName evidence="3">Uncharacterized protein</fullName>
    </submittedName>
</protein>
<keyword evidence="2" id="KW-0812">Transmembrane</keyword>
<keyword evidence="4" id="KW-1185">Reference proteome</keyword>
<dbReference type="OrthoDB" id="3142841at2759"/>
<dbReference type="InterPro" id="IPR052979">
    <property type="entry name" value="Adenylate-forming_domain"/>
</dbReference>
<dbReference type="RefSeq" id="XP_031869956.1">
    <property type="nucleotide sequence ID" value="XM_032013356.1"/>
</dbReference>
<feature type="transmembrane region" description="Helical" evidence="2">
    <location>
        <begin position="168"/>
        <end position="189"/>
    </location>
</feature>
<accession>A0A370TP54</accession>
<proteinExistence type="predicted"/>
<feature type="transmembrane region" description="Helical" evidence="2">
    <location>
        <begin position="91"/>
        <end position="112"/>
    </location>
</feature>
<gene>
    <name evidence="3" type="ORF">BP5553_04733</name>
</gene>
<dbReference type="PANTHER" id="PTHR33927:SF5">
    <property type="entry name" value="ENZYME, PUTATIVE (AFU_ORTHOLOGUE AFUA_8G01222)-RELATED"/>
    <property type="match status" value="1"/>
</dbReference>
<feature type="region of interest" description="Disordered" evidence="1">
    <location>
        <begin position="46"/>
        <end position="66"/>
    </location>
</feature>
<dbReference type="EMBL" id="NPIC01000003">
    <property type="protein sequence ID" value="RDL37300.1"/>
    <property type="molecule type" value="Genomic_DNA"/>
</dbReference>